<dbReference type="Pfam" id="PF02469">
    <property type="entry name" value="Fasciclin"/>
    <property type="match status" value="1"/>
</dbReference>
<dbReference type="Proteomes" id="UP001232148">
    <property type="component" value="Unassembled WGS sequence"/>
</dbReference>
<sequence length="183" mass="19476">MKPSRLLPLAAAAAASYAARPQVPMRADPSTNTSVYEIIRQSGQATYFARLLASHGRLRGMLDDDDDGEEKEAAGVFTVLAPTDAAFRELEGLERSGGALLEAVLEYHVLEGRRRADELGGTLPTVLAEDELGGRRQRVRLAAGSAGGAEVNFYGRVVGSESGLKRRLGRYVEGGDGTGSEEL</sequence>
<evidence type="ECO:0000313" key="2">
    <source>
        <dbReference type="EMBL" id="KAK2026713.1"/>
    </source>
</evidence>
<reference evidence="2" key="1">
    <citation type="submission" date="2021-06" db="EMBL/GenBank/DDBJ databases">
        <title>Comparative genomics, transcriptomics and evolutionary studies reveal genomic signatures of adaptation to plant cell wall in hemibiotrophic fungi.</title>
        <authorList>
            <consortium name="DOE Joint Genome Institute"/>
            <person name="Baroncelli R."/>
            <person name="Diaz J.F."/>
            <person name="Benocci T."/>
            <person name="Peng M."/>
            <person name="Battaglia E."/>
            <person name="Haridas S."/>
            <person name="Andreopoulos W."/>
            <person name="Labutti K."/>
            <person name="Pangilinan J."/>
            <person name="Floch G.L."/>
            <person name="Makela M.R."/>
            <person name="Henrissat B."/>
            <person name="Grigoriev I.V."/>
            <person name="Crouch J.A."/>
            <person name="De Vries R.P."/>
            <person name="Sukno S.A."/>
            <person name="Thon M.R."/>
        </authorList>
    </citation>
    <scope>NUCLEOTIDE SEQUENCE</scope>
    <source>
        <strain evidence="2">MAFF235873</strain>
    </source>
</reference>
<gene>
    <name evidence="2" type="ORF">LX32DRAFT_654489</name>
</gene>
<protein>
    <recommendedName>
        <fullName evidence="1">FAS1 domain-containing protein</fullName>
    </recommendedName>
</protein>
<evidence type="ECO:0000313" key="3">
    <source>
        <dbReference type="Proteomes" id="UP001232148"/>
    </source>
</evidence>
<accession>A0AAD9M2S5</accession>
<feature type="domain" description="FAS1" evidence="1">
    <location>
        <begin position="32"/>
        <end position="172"/>
    </location>
</feature>
<evidence type="ECO:0000259" key="1">
    <source>
        <dbReference type="PROSITE" id="PS50213"/>
    </source>
</evidence>
<comment type="caution">
    <text evidence="2">The sequence shown here is derived from an EMBL/GenBank/DDBJ whole genome shotgun (WGS) entry which is preliminary data.</text>
</comment>
<dbReference type="EMBL" id="MU842909">
    <property type="protein sequence ID" value="KAK2026713.1"/>
    <property type="molecule type" value="Genomic_DNA"/>
</dbReference>
<dbReference type="AlphaFoldDB" id="A0AAD9M2S5"/>
<dbReference type="SUPFAM" id="SSF82153">
    <property type="entry name" value="FAS1 domain"/>
    <property type="match status" value="1"/>
</dbReference>
<keyword evidence="3" id="KW-1185">Reference proteome</keyword>
<dbReference type="InterPro" id="IPR000782">
    <property type="entry name" value="FAS1_domain"/>
</dbReference>
<proteinExistence type="predicted"/>
<name>A0AAD9M2S5_9PEZI</name>
<dbReference type="Gene3D" id="2.30.180.10">
    <property type="entry name" value="FAS1 domain"/>
    <property type="match status" value="1"/>
</dbReference>
<organism evidence="2 3">
    <name type="scientific">Colletotrichum zoysiae</name>
    <dbReference type="NCBI Taxonomy" id="1216348"/>
    <lineage>
        <taxon>Eukaryota</taxon>
        <taxon>Fungi</taxon>
        <taxon>Dikarya</taxon>
        <taxon>Ascomycota</taxon>
        <taxon>Pezizomycotina</taxon>
        <taxon>Sordariomycetes</taxon>
        <taxon>Hypocreomycetidae</taxon>
        <taxon>Glomerellales</taxon>
        <taxon>Glomerellaceae</taxon>
        <taxon>Colletotrichum</taxon>
        <taxon>Colletotrichum graminicola species complex</taxon>
    </lineage>
</organism>
<dbReference type="InterPro" id="IPR036378">
    <property type="entry name" value="FAS1_dom_sf"/>
</dbReference>
<dbReference type="PROSITE" id="PS50213">
    <property type="entry name" value="FAS1"/>
    <property type="match status" value="1"/>
</dbReference>